<dbReference type="PROSITE" id="PS51471">
    <property type="entry name" value="FE2OG_OXY"/>
    <property type="match status" value="1"/>
</dbReference>
<dbReference type="RefSeq" id="WP_091685221.1">
    <property type="nucleotide sequence ID" value="NZ_FOSN01000015.1"/>
</dbReference>
<evidence type="ECO:0000256" key="3">
    <source>
        <dbReference type="ARBA" id="ARBA00023002"/>
    </source>
</evidence>
<dbReference type="EMBL" id="FOSN01000015">
    <property type="protein sequence ID" value="SFK68596.1"/>
    <property type="molecule type" value="Genomic_DNA"/>
</dbReference>
<proteinExistence type="predicted"/>
<dbReference type="PANTHER" id="PTHR16557:SF2">
    <property type="entry name" value="NUCLEIC ACID DIOXYGENASE ALKBH1"/>
    <property type="match status" value="1"/>
</dbReference>
<feature type="domain" description="Fe2OG dioxygenase" evidence="7">
    <location>
        <begin position="100"/>
        <end position="201"/>
    </location>
</feature>
<dbReference type="GO" id="GO:0008168">
    <property type="term" value="F:methyltransferase activity"/>
    <property type="evidence" value="ECO:0007669"/>
    <property type="project" value="UniProtKB-KW"/>
</dbReference>
<name>A0A1I4BKU1_9HYPH</name>
<keyword evidence="9" id="KW-1185">Reference proteome</keyword>
<dbReference type="Gene3D" id="2.60.120.590">
    <property type="entry name" value="Alpha-ketoglutarate-dependent dioxygenase AlkB-like"/>
    <property type="match status" value="1"/>
</dbReference>
<dbReference type="InterPro" id="IPR027450">
    <property type="entry name" value="AlkB-like"/>
</dbReference>
<dbReference type="GO" id="GO:0005737">
    <property type="term" value="C:cytoplasm"/>
    <property type="evidence" value="ECO:0007669"/>
    <property type="project" value="TreeGrafter"/>
</dbReference>
<evidence type="ECO:0000313" key="9">
    <source>
        <dbReference type="Proteomes" id="UP000198755"/>
    </source>
</evidence>
<dbReference type="Proteomes" id="UP000198755">
    <property type="component" value="Unassembled WGS sequence"/>
</dbReference>
<keyword evidence="4 6" id="KW-0408">Iron</keyword>
<feature type="binding site" evidence="5">
    <location>
        <position position="148"/>
    </location>
    <ligand>
        <name>substrate</name>
    </ligand>
</feature>
<feature type="binding site" evidence="5">
    <location>
        <position position="122"/>
    </location>
    <ligand>
        <name>substrate</name>
    </ligand>
</feature>
<dbReference type="GO" id="GO:0035513">
    <property type="term" value="P:oxidative RNA demethylation"/>
    <property type="evidence" value="ECO:0007669"/>
    <property type="project" value="TreeGrafter"/>
</dbReference>
<protein>
    <submittedName>
        <fullName evidence="8">Alkylated DNA repair protein (DNA oxidative demethylase)</fullName>
    </submittedName>
</protein>
<gene>
    <name evidence="8" type="ORF">SAMN05444581_11526</name>
</gene>
<evidence type="ECO:0000313" key="8">
    <source>
        <dbReference type="EMBL" id="SFK68596.1"/>
    </source>
</evidence>
<dbReference type="PANTHER" id="PTHR16557">
    <property type="entry name" value="ALKYLATED DNA REPAIR PROTEIN ALKB-RELATED"/>
    <property type="match status" value="1"/>
</dbReference>
<keyword evidence="3" id="KW-0560">Oxidoreductase</keyword>
<dbReference type="Pfam" id="PF13532">
    <property type="entry name" value="2OG-FeII_Oxy_2"/>
    <property type="match status" value="1"/>
</dbReference>
<evidence type="ECO:0000256" key="6">
    <source>
        <dbReference type="PIRSR" id="PIRSR604574-2"/>
    </source>
</evidence>
<evidence type="ECO:0000256" key="5">
    <source>
        <dbReference type="PIRSR" id="PIRSR604574-1"/>
    </source>
</evidence>
<dbReference type="GO" id="GO:0035515">
    <property type="term" value="F:oxidative RNA demethylase activity"/>
    <property type="evidence" value="ECO:0007669"/>
    <property type="project" value="TreeGrafter"/>
</dbReference>
<comment type="cofactor">
    <cofactor evidence="6">
        <name>Fe(2+)</name>
        <dbReference type="ChEBI" id="CHEBI:29033"/>
    </cofactor>
    <text evidence="6">Binds 1 Fe(2+) ion per subunit.</text>
</comment>
<feature type="binding site" evidence="6">
    <location>
        <position position="118"/>
    </location>
    <ligand>
        <name>Fe cation</name>
        <dbReference type="ChEBI" id="CHEBI:24875"/>
        <note>catalytic</note>
    </ligand>
</feature>
<keyword evidence="1 6" id="KW-0479">Metal-binding</keyword>
<dbReference type="AlphaFoldDB" id="A0A1I4BKU1"/>
<dbReference type="InterPro" id="IPR004574">
    <property type="entry name" value="Alkb"/>
</dbReference>
<feature type="binding site" evidence="5">
    <location>
        <begin position="107"/>
        <end position="109"/>
    </location>
    <ligand>
        <name>2-oxoglutarate</name>
        <dbReference type="ChEBI" id="CHEBI:16810"/>
    </ligand>
</feature>
<keyword evidence="8" id="KW-0808">Transferase</keyword>
<keyword evidence="8" id="KW-0489">Methyltransferase</keyword>
<evidence type="ECO:0000256" key="1">
    <source>
        <dbReference type="ARBA" id="ARBA00022723"/>
    </source>
</evidence>
<dbReference type="SUPFAM" id="SSF51197">
    <property type="entry name" value="Clavaminate synthase-like"/>
    <property type="match status" value="1"/>
</dbReference>
<dbReference type="STRING" id="1612308.SAMN05444581_11526"/>
<feature type="binding site" evidence="5">
    <location>
        <begin position="67"/>
        <end position="69"/>
    </location>
    <ligand>
        <name>substrate</name>
    </ligand>
</feature>
<keyword evidence="2" id="KW-0223">Dioxygenase</keyword>
<reference evidence="8 9" key="1">
    <citation type="submission" date="2016-10" db="EMBL/GenBank/DDBJ databases">
        <authorList>
            <person name="de Groot N.N."/>
        </authorList>
    </citation>
    <scope>NUCLEOTIDE SEQUENCE [LARGE SCALE GENOMIC DNA]</scope>
    <source>
        <strain evidence="8 9">NE2</strain>
    </source>
</reference>
<dbReference type="OrthoDB" id="9796932at2"/>
<feature type="binding site" evidence="6">
    <location>
        <position position="120"/>
    </location>
    <ligand>
        <name>Fe cation</name>
        <dbReference type="ChEBI" id="CHEBI:24875"/>
        <note>catalytic</note>
    </ligand>
</feature>
<dbReference type="InterPro" id="IPR037151">
    <property type="entry name" value="AlkB-like_sf"/>
</dbReference>
<accession>A0A1I4BKU1</accession>
<feature type="binding site" evidence="5">
    <location>
        <begin position="192"/>
        <end position="198"/>
    </location>
    <ligand>
        <name>2-oxoglutarate</name>
        <dbReference type="ChEBI" id="CHEBI:16810"/>
    </ligand>
</feature>
<evidence type="ECO:0000259" key="7">
    <source>
        <dbReference type="PROSITE" id="PS51471"/>
    </source>
</evidence>
<sequence length="203" mass="21867">MLLAPGLVYAPGFLDAAAQRDMAADIASVVAQAPWFVPRMPRTGRAFSVRMTNCGELGWVSDQAGGYRYQVAHPETGRPWPPIPASVLKVWDELSGHPRPPQACLVNFYDGAARMGAHQDRDEEDFSAPVVSISLGDTCVFRYGGERRRDPSKKLELVSGDVVVLGGASRLIFHGVDKVLGGSSRLAPGGGRINLTLRRVGRA</sequence>
<dbReference type="GO" id="GO:0035516">
    <property type="term" value="F:broad specificity oxidative DNA demethylase activity"/>
    <property type="evidence" value="ECO:0007669"/>
    <property type="project" value="TreeGrafter"/>
</dbReference>
<organism evidence="8 9">
    <name type="scientific">Methylocapsa palsarum</name>
    <dbReference type="NCBI Taxonomy" id="1612308"/>
    <lineage>
        <taxon>Bacteria</taxon>
        <taxon>Pseudomonadati</taxon>
        <taxon>Pseudomonadota</taxon>
        <taxon>Alphaproteobacteria</taxon>
        <taxon>Hyphomicrobiales</taxon>
        <taxon>Beijerinckiaceae</taxon>
        <taxon>Methylocapsa</taxon>
    </lineage>
</organism>
<feature type="binding site" evidence="6">
    <location>
        <position position="174"/>
    </location>
    <ligand>
        <name>Fe cation</name>
        <dbReference type="ChEBI" id="CHEBI:24875"/>
        <note>catalytic</note>
    </ligand>
</feature>
<feature type="binding site" evidence="5">
    <location>
        <position position="59"/>
    </location>
    <ligand>
        <name>substrate</name>
    </ligand>
</feature>
<evidence type="ECO:0000256" key="4">
    <source>
        <dbReference type="ARBA" id="ARBA00023004"/>
    </source>
</evidence>
<dbReference type="InterPro" id="IPR005123">
    <property type="entry name" value="Oxoglu/Fe-dep_dioxygenase_dom"/>
</dbReference>
<dbReference type="GO" id="GO:0032259">
    <property type="term" value="P:methylation"/>
    <property type="evidence" value="ECO:0007669"/>
    <property type="project" value="UniProtKB-KW"/>
</dbReference>
<evidence type="ECO:0000256" key="2">
    <source>
        <dbReference type="ARBA" id="ARBA00022964"/>
    </source>
</evidence>
<dbReference type="GO" id="GO:0008198">
    <property type="term" value="F:ferrous iron binding"/>
    <property type="evidence" value="ECO:0007669"/>
    <property type="project" value="TreeGrafter"/>
</dbReference>